<proteinExistence type="predicted"/>
<gene>
    <name evidence="2" type="ORF">METZ01_LOCUS323420</name>
</gene>
<keyword evidence="1" id="KW-0812">Transmembrane</keyword>
<keyword evidence="1" id="KW-1133">Transmembrane helix</keyword>
<reference evidence="2" key="1">
    <citation type="submission" date="2018-05" db="EMBL/GenBank/DDBJ databases">
        <authorList>
            <person name="Lanie J.A."/>
            <person name="Ng W.-L."/>
            <person name="Kazmierczak K.M."/>
            <person name="Andrzejewski T.M."/>
            <person name="Davidsen T.M."/>
            <person name="Wayne K.J."/>
            <person name="Tettelin H."/>
            <person name="Glass J.I."/>
            <person name="Rusch D."/>
            <person name="Podicherti R."/>
            <person name="Tsui H.-C.T."/>
            <person name="Winkler M.E."/>
        </authorList>
    </citation>
    <scope>NUCLEOTIDE SEQUENCE</scope>
</reference>
<evidence type="ECO:0000256" key="1">
    <source>
        <dbReference type="SAM" id="Phobius"/>
    </source>
</evidence>
<keyword evidence="1" id="KW-0472">Membrane</keyword>
<accession>A0A382PBE9</accession>
<feature type="non-terminal residue" evidence="2">
    <location>
        <position position="36"/>
    </location>
</feature>
<evidence type="ECO:0000313" key="2">
    <source>
        <dbReference type="EMBL" id="SVC70566.1"/>
    </source>
</evidence>
<protein>
    <submittedName>
        <fullName evidence="2">Uncharacterized protein</fullName>
    </submittedName>
</protein>
<sequence>MANIFDRLKTNLGRIYRILLFIVSCVVIIYFFPKSG</sequence>
<feature type="transmembrane region" description="Helical" evidence="1">
    <location>
        <begin position="15"/>
        <end position="32"/>
    </location>
</feature>
<dbReference type="AlphaFoldDB" id="A0A382PBE9"/>
<organism evidence="2">
    <name type="scientific">marine metagenome</name>
    <dbReference type="NCBI Taxonomy" id="408172"/>
    <lineage>
        <taxon>unclassified sequences</taxon>
        <taxon>metagenomes</taxon>
        <taxon>ecological metagenomes</taxon>
    </lineage>
</organism>
<name>A0A382PBE9_9ZZZZ</name>
<feature type="non-terminal residue" evidence="2">
    <location>
        <position position="1"/>
    </location>
</feature>
<dbReference type="EMBL" id="UINC01106127">
    <property type="protein sequence ID" value="SVC70566.1"/>
    <property type="molecule type" value="Genomic_DNA"/>
</dbReference>